<keyword evidence="4 6" id="KW-0472">Membrane</keyword>
<dbReference type="EMBL" id="JAULSU010000004">
    <property type="protein sequence ID" value="KAK0619558.1"/>
    <property type="molecule type" value="Genomic_DNA"/>
</dbReference>
<evidence type="ECO:0000256" key="2">
    <source>
        <dbReference type="ARBA" id="ARBA00022692"/>
    </source>
</evidence>
<evidence type="ECO:0000313" key="7">
    <source>
        <dbReference type="EMBL" id="KAK0619558.1"/>
    </source>
</evidence>
<evidence type="ECO:0000256" key="3">
    <source>
        <dbReference type="ARBA" id="ARBA00022989"/>
    </source>
</evidence>
<evidence type="ECO:0000256" key="5">
    <source>
        <dbReference type="SAM" id="MobiDB-lite"/>
    </source>
</evidence>
<keyword evidence="2 6" id="KW-0812">Transmembrane</keyword>
<accession>A0AA39WQ62</accession>
<comment type="subcellular location">
    <subcellularLocation>
        <location evidence="1">Membrane</location>
        <topology evidence="1">Multi-pass membrane protein</topology>
    </subcellularLocation>
</comment>
<dbReference type="GO" id="GO:0046873">
    <property type="term" value="F:metal ion transmembrane transporter activity"/>
    <property type="evidence" value="ECO:0007669"/>
    <property type="project" value="InterPro"/>
</dbReference>
<dbReference type="InterPro" id="IPR002523">
    <property type="entry name" value="MgTranspt_CorA/ZnTranspt_ZntB"/>
</dbReference>
<dbReference type="Pfam" id="PF01544">
    <property type="entry name" value="CorA"/>
    <property type="match status" value="1"/>
</dbReference>
<feature type="region of interest" description="Disordered" evidence="5">
    <location>
        <begin position="383"/>
        <end position="406"/>
    </location>
</feature>
<feature type="transmembrane region" description="Helical" evidence="6">
    <location>
        <begin position="578"/>
        <end position="596"/>
    </location>
</feature>
<gene>
    <name evidence="7" type="ORF">B0T14DRAFT_210231</name>
</gene>
<sequence>MESATFGSLAAPIKALTRKQTNKGWQFHKHWLSAEYHTGDLYQDARQEHFRKQWEVKSPGPYLRFVRDLSSEWPHLRGLSDFMEVGTDPMRWRDFFNKDSDNKYTYPEDEAERAQKQTKRVERTNVSQIVYFEDGRVTSETYTSPVELEAACLDVTQGEKEKHPKLRLFVVEDLSRTVIEHLGSAFDIDPDFFRAHVFDWVWFNIRDPLWVPPTLQVDAMRRDWYQLRFCRARYFPSLDQFKKGQEAVNHFNVGRKLYEDENKAYWDSDVQSKIPAKIKKGPVSWVKGIVLGSGEKSPKEKGRDEERPGPAPEKLVTPDPESLEDSRVDAKVGYMRTRATIWSRQQEESDCKIVVLLLDPTIEEGFPLWRGYRNWDPIPAMRDTTTANGRPQLATSGVPSLTRRGRRLQQDTAVPLAPSKFPSPPPSFFSDFLFWAKRPDAVLGETTPANASNVPTISLLRLVSAEWLTMSQYIKTRLSQIDWEITHPKEFLTQTQFDIILNKLHTWRRLVPQFRDMIAETQIRLFENAPHPSPLDPFRVEFRLILKQMEEYESRIDRLTMVVTSAISIADSRRVERLTILAMLFVPLSLVGTLFSMSDNVAEIGDTFGYWAVASTFCVAVLFGWTGWSRKQSSNLKAR</sequence>
<dbReference type="InterPro" id="IPR045863">
    <property type="entry name" value="CorA_TM1_TM2"/>
</dbReference>
<dbReference type="SUPFAM" id="SSF144083">
    <property type="entry name" value="Magnesium transport protein CorA, transmembrane region"/>
    <property type="match status" value="1"/>
</dbReference>
<feature type="compositionally biased region" description="Polar residues" evidence="5">
    <location>
        <begin position="383"/>
        <end position="399"/>
    </location>
</feature>
<feature type="transmembrane region" description="Helical" evidence="6">
    <location>
        <begin position="608"/>
        <end position="628"/>
    </location>
</feature>
<comment type="caution">
    <text evidence="7">The sequence shown here is derived from an EMBL/GenBank/DDBJ whole genome shotgun (WGS) entry which is preliminary data.</text>
</comment>
<proteinExistence type="predicted"/>
<dbReference type="Proteomes" id="UP001175000">
    <property type="component" value="Unassembled WGS sequence"/>
</dbReference>
<feature type="compositionally biased region" description="Basic and acidic residues" evidence="5">
    <location>
        <begin position="296"/>
        <end position="308"/>
    </location>
</feature>
<evidence type="ECO:0000256" key="4">
    <source>
        <dbReference type="ARBA" id="ARBA00023136"/>
    </source>
</evidence>
<dbReference type="GO" id="GO:0016020">
    <property type="term" value="C:membrane"/>
    <property type="evidence" value="ECO:0007669"/>
    <property type="project" value="UniProtKB-SubCell"/>
</dbReference>
<evidence type="ECO:0000313" key="8">
    <source>
        <dbReference type="Proteomes" id="UP001175000"/>
    </source>
</evidence>
<dbReference type="Gene3D" id="1.20.58.340">
    <property type="entry name" value="Magnesium transport protein CorA, transmembrane region"/>
    <property type="match status" value="1"/>
</dbReference>
<reference evidence="7" key="1">
    <citation type="submission" date="2023-06" db="EMBL/GenBank/DDBJ databases">
        <title>Genome-scale phylogeny and comparative genomics of the fungal order Sordariales.</title>
        <authorList>
            <consortium name="Lawrence Berkeley National Laboratory"/>
            <person name="Hensen N."/>
            <person name="Bonometti L."/>
            <person name="Westerberg I."/>
            <person name="Brannstrom I.O."/>
            <person name="Guillou S."/>
            <person name="Cros-Aarteil S."/>
            <person name="Calhoun S."/>
            <person name="Haridas S."/>
            <person name="Kuo A."/>
            <person name="Mondo S."/>
            <person name="Pangilinan J."/>
            <person name="Riley R."/>
            <person name="Labutti K."/>
            <person name="Andreopoulos B."/>
            <person name="Lipzen A."/>
            <person name="Chen C."/>
            <person name="Yanf M."/>
            <person name="Daum C."/>
            <person name="Ng V."/>
            <person name="Clum A."/>
            <person name="Steindorff A."/>
            <person name="Ohm R."/>
            <person name="Martin F."/>
            <person name="Silar P."/>
            <person name="Natvig D."/>
            <person name="Lalanne C."/>
            <person name="Gautier V."/>
            <person name="Ament-Velasquez S.L."/>
            <person name="Kruys A."/>
            <person name="Hutchinson M.I."/>
            <person name="Powell A.J."/>
            <person name="Barry K."/>
            <person name="Miller A.N."/>
            <person name="Grigoriev I.V."/>
            <person name="Debuchy R."/>
            <person name="Gladieux P."/>
            <person name="Thoren M.H."/>
            <person name="Johannesson H."/>
        </authorList>
    </citation>
    <scope>NUCLEOTIDE SEQUENCE</scope>
    <source>
        <strain evidence="7">CBS 606.72</strain>
    </source>
</reference>
<organism evidence="7 8">
    <name type="scientific">Immersiella caudata</name>
    <dbReference type="NCBI Taxonomy" id="314043"/>
    <lineage>
        <taxon>Eukaryota</taxon>
        <taxon>Fungi</taxon>
        <taxon>Dikarya</taxon>
        <taxon>Ascomycota</taxon>
        <taxon>Pezizomycotina</taxon>
        <taxon>Sordariomycetes</taxon>
        <taxon>Sordariomycetidae</taxon>
        <taxon>Sordariales</taxon>
        <taxon>Lasiosphaeriaceae</taxon>
        <taxon>Immersiella</taxon>
    </lineage>
</organism>
<name>A0AA39WQ62_9PEZI</name>
<protein>
    <submittedName>
        <fullName evidence="7">Uncharacterized protein</fullName>
    </submittedName>
</protein>
<evidence type="ECO:0000256" key="6">
    <source>
        <dbReference type="SAM" id="Phobius"/>
    </source>
</evidence>
<feature type="region of interest" description="Disordered" evidence="5">
    <location>
        <begin position="293"/>
        <end position="326"/>
    </location>
</feature>
<keyword evidence="8" id="KW-1185">Reference proteome</keyword>
<keyword evidence="3 6" id="KW-1133">Transmembrane helix</keyword>
<evidence type="ECO:0000256" key="1">
    <source>
        <dbReference type="ARBA" id="ARBA00004141"/>
    </source>
</evidence>
<dbReference type="AlphaFoldDB" id="A0AA39WQ62"/>